<dbReference type="EMBL" id="CP036273">
    <property type="protein sequence ID" value="QDU19800.1"/>
    <property type="molecule type" value="Genomic_DNA"/>
</dbReference>
<accession>A0A517XQL9</accession>
<dbReference type="Pfam" id="PF07587">
    <property type="entry name" value="PSD1"/>
    <property type="match status" value="1"/>
</dbReference>
<protein>
    <submittedName>
        <fullName evidence="4">Planctomycete cytochrome C</fullName>
    </submittedName>
</protein>
<gene>
    <name evidence="4" type="ORF">ETAA1_17380</name>
</gene>
<dbReference type="Pfam" id="PF07583">
    <property type="entry name" value="PSCyt2"/>
    <property type="match status" value="1"/>
</dbReference>
<dbReference type="AlphaFoldDB" id="A0A517XQL9"/>
<name>A0A517XQL9_9BACT</name>
<dbReference type="Proteomes" id="UP000319576">
    <property type="component" value="Chromosome"/>
</dbReference>
<dbReference type="PANTHER" id="PTHR35889">
    <property type="entry name" value="CYCLOINULO-OLIGOSACCHARIDE FRUCTANOTRANSFERASE-RELATED"/>
    <property type="match status" value="1"/>
</dbReference>
<feature type="domain" description="DUF1553" evidence="2">
    <location>
        <begin position="485"/>
        <end position="725"/>
    </location>
</feature>
<dbReference type="GO" id="GO:0020037">
    <property type="term" value="F:heme binding"/>
    <property type="evidence" value="ECO:0007669"/>
    <property type="project" value="InterPro"/>
</dbReference>
<keyword evidence="5" id="KW-1185">Reference proteome</keyword>
<dbReference type="KEGG" id="uli:ETAA1_17380"/>
<evidence type="ECO:0000259" key="1">
    <source>
        <dbReference type="Pfam" id="PF07583"/>
    </source>
</evidence>
<dbReference type="InterPro" id="IPR022655">
    <property type="entry name" value="DUF1553"/>
</dbReference>
<sequence>MRTPLALATVFLFFTPPTTRADGPEEDQAAFFESKVRPVLSDRCYSCHSQAAKKAKGGLTLDSRESILKGGDSGPALVPGKTATSLLLKAVRYDGLEMPPTGKLPADEIAILTRWVEAGAYWPATAARPVVPPEVGVLTPERLRHWAWQPVKATDPPAPAGAGAGHPIDRFVLTTLAAKGLKPAPPADRRTLVRRATLDLLGLPPTPEEVEAFVADDSPDAYPRLIDRLLTSPHYGERWGRHWLDVARFSDGHGSFLDPAPLPEAWRYRDWVVKALNDDLPYDAFVKQQIAGDLLRDAPEAAAATGFLAVGPTYQSDGGDPESVAKARAETLDDRVDTVTRGFLALTVSCARCHDHMFDPVPQAEYYALAAVFNNTRSADRVLAPRAEQKRAADHKKSLDAATAALKTAKDSDPARRKELEADVARLKAATPPALPRVHAVEDAGAADMHLAIRGDPRKPGPLVPRRFLTALAGPNPAAWTTGSGRQQLAEAIASPTNPLTARVMVNRVWQHHFGRPLVATPSNFGLLGEKPSHPELLDWLAARFVADGWSLKKLHRLVMLSDAYRRSSQFDAAGFRVDGDNRYLWRMSPRRLEVEAWRDSLLAVTGELDRTVGGPAVHDILSSPRRTLYAAVSRNGDKLPADEFLRLFDFPSARATVSERSSSTVPQQALFLLNSPFMAARGKALAARLTGEARTTDARIDRAYALLYGRPVTDDERAAAKAFLAAGNEAEAWPRYAQALLGSYEFMQSR</sequence>
<dbReference type="InterPro" id="IPR011444">
    <property type="entry name" value="DUF1549"/>
</dbReference>
<dbReference type="PANTHER" id="PTHR35889:SF3">
    <property type="entry name" value="F-BOX DOMAIN-CONTAINING PROTEIN"/>
    <property type="match status" value="1"/>
</dbReference>
<dbReference type="InterPro" id="IPR036909">
    <property type="entry name" value="Cyt_c-like_dom_sf"/>
</dbReference>
<proteinExistence type="predicted"/>
<evidence type="ECO:0000313" key="4">
    <source>
        <dbReference type="EMBL" id="QDU19800.1"/>
    </source>
</evidence>
<organism evidence="4 5">
    <name type="scientific">Urbifossiella limnaea</name>
    <dbReference type="NCBI Taxonomy" id="2528023"/>
    <lineage>
        <taxon>Bacteria</taxon>
        <taxon>Pseudomonadati</taxon>
        <taxon>Planctomycetota</taxon>
        <taxon>Planctomycetia</taxon>
        <taxon>Gemmatales</taxon>
        <taxon>Gemmataceae</taxon>
        <taxon>Urbifossiella</taxon>
    </lineage>
</organism>
<evidence type="ECO:0000259" key="3">
    <source>
        <dbReference type="Pfam" id="PF07635"/>
    </source>
</evidence>
<dbReference type="Pfam" id="PF07635">
    <property type="entry name" value="PSCyt1"/>
    <property type="match status" value="1"/>
</dbReference>
<dbReference type="InterPro" id="IPR011429">
    <property type="entry name" value="Cyt_c_Planctomycete-type"/>
</dbReference>
<dbReference type="RefSeq" id="WP_202920764.1">
    <property type="nucleotide sequence ID" value="NZ_CP036273.1"/>
</dbReference>
<dbReference type="SUPFAM" id="SSF46626">
    <property type="entry name" value="Cytochrome c"/>
    <property type="match status" value="1"/>
</dbReference>
<feature type="domain" description="DUF1549" evidence="1">
    <location>
        <begin position="167"/>
        <end position="377"/>
    </location>
</feature>
<evidence type="ECO:0000259" key="2">
    <source>
        <dbReference type="Pfam" id="PF07587"/>
    </source>
</evidence>
<evidence type="ECO:0000313" key="5">
    <source>
        <dbReference type="Proteomes" id="UP000319576"/>
    </source>
</evidence>
<reference evidence="4 5" key="1">
    <citation type="submission" date="2019-02" db="EMBL/GenBank/DDBJ databases">
        <title>Deep-cultivation of Planctomycetes and their phenomic and genomic characterization uncovers novel biology.</title>
        <authorList>
            <person name="Wiegand S."/>
            <person name="Jogler M."/>
            <person name="Boedeker C."/>
            <person name="Pinto D."/>
            <person name="Vollmers J."/>
            <person name="Rivas-Marin E."/>
            <person name="Kohn T."/>
            <person name="Peeters S.H."/>
            <person name="Heuer A."/>
            <person name="Rast P."/>
            <person name="Oberbeckmann S."/>
            <person name="Bunk B."/>
            <person name="Jeske O."/>
            <person name="Meyerdierks A."/>
            <person name="Storesund J.E."/>
            <person name="Kallscheuer N."/>
            <person name="Luecker S."/>
            <person name="Lage O.M."/>
            <person name="Pohl T."/>
            <person name="Merkel B.J."/>
            <person name="Hornburger P."/>
            <person name="Mueller R.-W."/>
            <person name="Bruemmer F."/>
            <person name="Labrenz M."/>
            <person name="Spormann A.M."/>
            <person name="Op den Camp H."/>
            <person name="Overmann J."/>
            <person name="Amann R."/>
            <person name="Jetten M.S.M."/>
            <person name="Mascher T."/>
            <person name="Medema M.H."/>
            <person name="Devos D.P."/>
            <person name="Kaster A.-K."/>
            <person name="Ovreas L."/>
            <person name="Rohde M."/>
            <person name="Galperin M.Y."/>
            <person name="Jogler C."/>
        </authorList>
    </citation>
    <scope>NUCLEOTIDE SEQUENCE [LARGE SCALE GENOMIC DNA]</scope>
    <source>
        <strain evidence="4 5">ETA_A1</strain>
    </source>
</reference>
<feature type="domain" description="Cytochrome C Planctomycete-type" evidence="3">
    <location>
        <begin position="44"/>
        <end position="102"/>
    </location>
</feature>
<dbReference type="GO" id="GO:0009055">
    <property type="term" value="F:electron transfer activity"/>
    <property type="evidence" value="ECO:0007669"/>
    <property type="project" value="InterPro"/>
</dbReference>